<dbReference type="InterPro" id="IPR009057">
    <property type="entry name" value="Homeodomain-like_sf"/>
</dbReference>
<evidence type="ECO:0000256" key="2">
    <source>
        <dbReference type="ARBA" id="ARBA00023125"/>
    </source>
</evidence>
<dbReference type="PANTHER" id="PTHR46796:SF6">
    <property type="entry name" value="ARAC SUBFAMILY"/>
    <property type="match status" value="1"/>
</dbReference>
<dbReference type="InterPro" id="IPR018062">
    <property type="entry name" value="HTH_AraC-typ_CS"/>
</dbReference>
<proteinExistence type="predicted"/>
<dbReference type="Gene3D" id="1.10.10.60">
    <property type="entry name" value="Homeodomain-like"/>
    <property type="match status" value="1"/>
</dbReference>
<keyword evidence="2 5" id="KW-0238">DNA-binding</keyword>
<keyword evidence="6" id="KW-1185">Reference proteome</keyword>
<dbReference type="Pfam" id="PF12833">
    <property type="entry name" value="HTH_18"/>
    <property type="match status" value="1"/>
</dbReference>
<dbReference type="PROSITE" id="PS01124">
    <property type="entry name" value="HTH_ARAC_FAMILY_2"/>
    <property type="match status" value="1"/>
</dbReference>
<dbReference type="GO" id="GO:0003700">
    <property type="term" value="F:DNA-binding transcription factor activity"/>
    <property type="evidence" value="ECO:0007669"/>
    <property type="project" value="InterPro"/>
</dbReference>
<dbReference type="EMBL" id="FNCS01000001">
    <property type="protein sequence ID" value="SDG24869.1"/>
    <property type="molecule type" value="Genomic_DNA"/>
</dbReference>
<dbReference type="PANTHER" id="PTHR46796">
    <property type="entry name" value="HTH-TYPE TRANSCRIPTIONAL ACTIVATOR RHAS-RELATED"/>
    <property type="match status" value="1"/>
</dbReference>
<name>A0A1G7SR25_9HYPH</name>
<evidence type="ECO:0000256" key="1">
    <source>
        <dbReference type="ARBA" id="ARBA00023015"/>
    </source>
</evidence>
<dbReference type="PROSITE" id="PS00041">
    <property type="entry name" value="HTH_ARAC_FAMILY_1"/>
    <property type="match status" value="1"/>
</dbReference>
<evidence type="ECO:0000313" key="6">
    <source>
        <dbReference type="Proteomes" id="UP000199495"/>
    </source>
</evidence>
<evidence type="ECO:0000259" key="4">
    <source>
        <dbReference type="PROSITE" id="PS01124"/>
    </source>
</evidence>
<dbReference type="InterPro" id="IPR050204">
    <property type="entry name" value="AraC_XylS_family_regulators"/>
</dbReference>
<dbReference type="InterPro" id="IPR018060">
    <property type="entry name" value="HTH_AraC"/>
</dbReference>
<dbReference type="RefSeq" id="WP_176762481.1">
    <property type="nucleotide sequence ID" value="NZ_FNCS01000001.1"/>
</dbReference>
<gene>
    <name evidence="5" type="ORF">SAMN04487974_101638</name>
</gene>
<accession>A0A1G7SR25</accession>
<dbReference type="PRINTS" id="PR00032">
    <property type="entry name" value="HTHARAC"/>
</dbReference>
<sequence>MSQAGETDYSGGVIPAAMIRFCTSQVVPPERYPAFKIRINTMFDMDPDAERAPADFAGRITSTHTGQMLVSAMETETFRFERSRKRLMIDHLDHMMVRVDLDGPWDRGGAAHALTIIDLGQVTETADIACHNISLVVPRRALAESLPGMDRLHANRLTSPSALILADHIVSLMRHADGLDPDVVGALSDITPALIAACLRPQLRAEGLAQREFDIMMLERVRACLRANLYNPALDPDFLQKTAGVSRATLYRLFEPMGGVAAAIRTARLRQALRDIARTGPDAKIADISHALGFSSDAHFSRSFKAHFGCSPRDARTMMASGPPLPLTPALSGAQRRFPEWLNTL</sequence>
<dbReference type="Proteomes" id="UP000199495">
    <property type="component" value="Unassembled WGS sequence"/>
</dbReference>
<organism evidence="5 6">
    <name type="scientific">Pelagibacterium luteolum</name>
    <dbReference type="NCBI Taxonomy" id="440168"/>
    <lineage>
        <taxon>Bacteria</taxon>
        <taxon>Pseudomonadati</taxon>
        <taxon>Pseudomonadota</taxon>
        <taxon>Alphaproteobacteria</taxon>
        <taxon>Hyphomicrobiales</taxon>
        <taxon>Devosiaceae</taxon>
        <taxon>Pelagibacterium</taxon>
    </lineage>
</organism>
<dbReference type="STRING" id="440168.SAMN04487974_101638"/>
<keyword evidence="3" id="KW-0804">Transcription</keyword>
<dbReference type="AlphaFoldDB" id="A0A1G7SR25"/>
<dbReference type="SUPFAM" id="SSF46689">
    <property type="entry name" value="Homeodomain-like"/>
    <property type="match status" value="1"/>
</dbReference>
<evidence type="ECO:0000256" key="3">
    <source>
        <dbReference type="ARBA" id="ARBA00023163"/>
    </source>
</evidence>
<dbReference type="InterPro" id="IPR020449">
    <property type="entry name" value="Tscrpt_reg_AraC-type_HTH"/>
</dbReference>
<dbReference type="GO" id="GO:0043565">
    <property type="term" value="F:sequence-specific DNA binding"/>
    <property type="evidence" value="ECO:0007669"/>
    <property type="project" value="InterPro"/>
</dbReference>
<evidence type="ECO:0000313" key="5">
    <source>
        <dbReference type="EMBL" id="SDG24869.1"/>
    </source>
</evidence>
<protein>
    <submittedName>
        <fullName evidence="5">AraC-type DNA-binding protein</fullName>
    </submittedName>
</protein>
<reference evidence="5 6" key="1">
    <citation type="submission" date="2016-10" db="EMBL/GenBank/DDBJ databases">
        <authorList>
            <person name="de Groot N.N."/>
        </authorList>
    </citation>
    <scope>NUCLEOTIDE SEQUENCE [LARGE SCALE GENOMIC DNA]</scope>
    <source>
        <strain evidence="5 6">CGMCC 1.10267</strain>
    </source>
</reference>
<keyword evidence="1" id="KW-0805">Transcription regulation</keyword>
<feature type="domain" description="HTH araC/xylS-type" evidence="4">
    <location>
        <begin position="219"/>
        <end position="318"/>
    </location>
</feature>
<dbReference type="SMART" id="SM00342">
    <property type="entry name" value="HTH_ARAC"/>
    <property type="match status" value="1"/>
</dbReference>